<evidence type="ECO:0000256" key="2">
    <source>
        <dbReference type="ARBA" id="ARBA00005179"/>
    </source>
</evidence>
<dbReference type="SUPFAM" id="SSF51905">
    <property type="entry name" value="FAD/NAD(P)-binding domain"/>
    <property type="match status" value="1"/>
</dbReference>
<comment type="pathway">
    <text evidence="2">Secondary metabolite biosynthesis.</text>
</comment>
<organism evidence="9 10">
    <name type="scientific">Decorospora gaudefroyi</name>
    <dbReference type="NCBI Taxonomy" id="184978"/>
    <lineage>
        <taxon>Eukaryota</taxon>
        <taxon>Fungi</taxon>
        <taxon>Dikarya</taxon>
        <taxon>Ascomycota</taxon>
        <taxon>Pezizomycotina</taxon>
        <taxon>Dothideomycetes</taxon>
        <taxon>Pleosporomycetidae</taxon>
        <taxon>Pleosporales</taxon>
        <taxon>Pleosporineae</taxon>
        <taxon>Pleosporaceae</taxon>
        <taxon>Decorospora</taxon>
    </lineage>
</organism>
<keyword evidence="5" id="KW-0274">FAD</keyword>
<dbReference type="PANTHER" id="PTHR47178:SF4">
    <property type="entry name" value="FAD-DEPENDENT MONOOXYGENASE APTC"/>
    <property type="match status" value="1"/>
</dbReference>
<proteinExistence type="inferred from homology"/>
<dbReference type="InterPro" id="IPR036188">
    <property type="entry name" value="FAD/NAD-bd_sf"/>
</dbReference>
<name>A0A6A5KK99_9PLEO</name>
<dbReference type="AlphaFoldDB" id="A0A6A5KK99"/>
<reference evidence="9" key="1">
    <citation type="submission" date="2020-01" db="EMBL/GenBank/DDBJ databases">
        <authorList>
            <consortium name="DOE Joint Genome Institute"/>
            <person name="Haridas S."/>
            <person name="Albert R."/>
            <person name="Binder M."/>
            <person name="Bloem J."/>
            <person name="Labutti K."/>
            <person name="Salamov A."/>
            <person name="Andreopoulos B."/>
            <person name="Baker S.E."/>
            <person name="Barry K."/>
            <person name="Bills G."/>
            <person name="Bluhm B.H."/>
            <person name="Cannon C."/>
            <person name="Castanera R."/>
            <person name="Culley D.E."/>
            <person name="Daum C."/>
            <person name="Ezra D."/>
            <person name="Gonzalez J.B."/>
            <person name="Henrissat B."/>
            <person name="Kuo A."/>
            <person name="Liang C."/>
            <person name="Lipzen A."/>
            <person name="Lutzoni F."/>
            <person name="Magnuson J."/>
            <person name="Mondo S."/>
            <person name="Nolan M."/>
            <person name="Ohm R."/>
            <person name="Pangilinan J."/>
            <person name="Park H.-J."/>
            <person name="Ramirez L."/>
            <person name="Alfaro M."/>
            <person name="Sun H."/>
            <person name="Tritt A."/>
            <person name="Yoshinaga Y."/>
            <person name="Zwiers L.-H."/>
            <person name="Turgeon B.G."/>
            <person name="Goodwin S.B."/>
            <person name="Spatafora J.W."/>
            <person name="Crous P.W."/>
            <person name="Grigoriev I.V."/>
        </authorList>
    </citation>
    <scope>NUCLEOTIDE SEQUENCE</scope>
    <source>
        <strain evidence="9">P77</strain>
    </source>
</reference>
<evidence type="ECO:0000256" key="5">
    <source>
        <dbReference type="ARBA" id="ARBA00022827"/>
    </source>
</evidence>
<dbReference type="Proteomes" id="UP000800040">
    <property type="component" value="Unassembled WGS sequence"/>
</dbReference>
<dbReference type="EMBL" id="ML975272">
    <property type="protein sequence ID" value="KAF1836530.1"/>
    <property type="molecule type" value="Genomic_DNA"/>
</dbReference>
<dbReference type="GO" id="GO:0004497">
    <property type="term" value="F:monooxygenase activity"/>
    <property type="evidence" value="ECO:0007669"/>
    <property type="project" value="UniProtKB-KW"/>
</dbReference>
<dbReference type="GO" id="GO:0071949">
    <property type="term" value="F:FAD binding"/>
    <property type="evidence" value="ECO:0007669"/>
    <property type="project" value="InterPro"/>
</dbReference>
<gene>
    <name evidence="9" type="ORF">BDW02DRAFT_545913</name>
</gene>
<evidence type="ECO:0000313" key="10">
    <source>
        <dbReference type="Proteomes" id="UP000800040"/>
    </source>
</evidence>
<dbReference type="InterPro" id="IPR002938">
    <property type="entry name" value="FAD-bd"/>
</dbReference>
<evidence type="ECO:0000256" key="1">
    <source>
        <dbReference type="ARBA" id="ARBA00001974"/>
    </source>
</evidence>
<accession>A0A6A5KK99</accession>
<dbReference type="Pfam" id="PF01494">
    <property type="entry name" value="FAD_binding_3"/>
    <property type="match status" value="1"/>
</dbReference>
<evidence type="ECO:0000313" key="9">
    <source>
        <dbReference type="EMBL" id="KAF1836530.1"/>
    </source>
</evidence>
<feature type="domain" description="FAD-binding" evidence="8">
    <location>
        <begin position="301"/>
        <end position="339"/>
    </location>
</feature>
<evidence type="ECO:0000256" key="7">
    <source>
        <dbReference type="ARBA" id="ARBA00023033"/>
    </source>
</evidence>
<dbReference type="PRINTS" id="PR00420">
    <property type="entry name" value="RNGMNOXGNASE"/>
</dbReference>
<dbReference type="OrthoDB" id="6132182at2759"/>
<comment type="similarity">
    <text evidence="3">Belongs to the paxM FAD-dependent monooxygenase family.</text>
</comment>
<evidence type="ECO:0000256" key="4">
    <source>
        <dbReference type="ARBA" id="ARBA00022630"/>
    </source>
</evidence>
<evidence type="ECO:0000256" key="3">
    <source>
        <dbReference type="ARBA" id="ARBA00007992"/>
    </source>
</evidence>
<sequence>MTQPIAIIGAGLSGLTLSRTLLHHGIPFTLYQKGRSPPRHSYAITLQASAYRPLIKILDISEDAFRSLVAVDAKRSGLASHGGGMYTGSSFRANKRKVERLLRRGLFVHWKHMLENVAERSENQATQASATPDELLKSHTASLVIGADGVHSTVRNVLLPSASVEVLPYVAFNGQGTLTHRNFRRVNGTAMKDSMVIETRRRDALFSISINETRPKLPISVSWTYSRPARGPTDVAYRPDRPVEDAEKYVEMAVSEFGGFRDLERPFSNTFNASRVREDEVKHWLMRTTSAPLPALQDLLAKSGVCLMGDAVHAEPIIGGNGANAAIIDGLTLGEAIASGGQTGISKWYDDRYPVWKQGVEESRKNIARVHQQLKETASSVLRTV</sequence>
<keyword evidence="10" id="KW-1185">Reference proteome</keyword>
<dbReference type="Gene3D" id="3.50.50.60">
    <property type="entry name" value="FAD/NAD(P)-binding domain"/>
    <property type="match status" value="1"/>
</dbReference>
<keyword evidence="6" id="KW-0560">Oxidoreductase</keyword>
<comment type="cofactor">
    <cofactor evidence="1">
        <name>FAD</name>
        <dbReference type="ChEBI" id="CHEBI:57692"/>
    </cofactor>
</comment>
<keyword evidence="4" id="KW-0285">Flavoprotein</keyword>
<evidence type="ECO:0000259" key="8">
    <source>
        <dbReference type="Pfam" id="PF01494"/>
    </source>
</evidence>
<protein>
    <submittedName>
        <fullName evidence="9">FAD/NAD(P)-binding domain-containing protein</fullName>
    </submittedName>
</protein>
<keyword evidence="7" id="KW-0503">Monooxygenase</keyword>
<dbReference type="PANTHER" id="PTHR47178">
    <property type="entry name" value="MONOOXYGENASE, FAD-BINDING"/>
    <property type="match status" value="1"/>
</dbReference>
<evidence type="ECO:0000256" key="6">
    <source>
        <dbReference type="ARBA" id="ARBA00023002"/>
    </source>
</evidence>